<reference evidence="12" key="1">
    <citation type="submission" date="2020-09" db="EMBL/GenBank/DDBJ databases">
        <authorList>
            <person name="Kikuchi T."/>
        </authorList>
    </citation>
    <scope>NUCLEOTIDE SEQUENCE</scope>
    <source>
        <strain evidence="12">SH1</strain>
    </source>
</reference>
<dbReference type="Proteomes" id="UP000614601">
    <property type="component" value="Unassembled WGS sequence"/>
</dbReference>
<comment type="caution">
    <text evidence="12">The sequence shown here is derived from an EMBL/GenBank/DDBJ whole genome shotgun (WGS) entry which is preliminary data.</text>
</comment>
<feature type="compositionally biased region" description="Low complexity" evidence="10">
    <location>
        <begin position="1"/>
        <end position="21"/>
    </location>
</feature>
<evidence type="ECO:0000256" key="6">
    <source>
        <dbReference type="ARBA" id="ARBA00023043"/>
    </source>
</evidence>
<feature type="compositionally biased region" description="Acidic residues" evidence="10">
    <location>
        <begin position="626"/>
        <end position="636"/>
    </location>
</feature>
<dbReference type="PROSITE" id="PS50088">
    <property type="entry name" value="ANK_REPEAT"/>
    <property type="match status" value="1"/>
</dbReference>
<protein>
    <recommendedName>
        <fullName evidence="3">glutaminase</fullName>
        <ecNumber evidence="3">3.5.1.2</ecNumber>
    </recommendedName>
    <alternativeName>
        <fullName evidence="8">L-glutamine amidohydrolase</fullName>
    </alternativeName>
</protein>
<evidence type="ECO:0000256" key="3">
    <source>
        <dbReference type="ARBA" id="ARBA00012918"/>
    </source>
</evidence>
<organism evidence="12 13">
    <name type="scientific">Bursaphelenchus okinawaensis</name>
    <dbReference type="NCBI Taxonomy" id="465554"/>
    <lineage>
        <taxon>Eukaryota</taxon>
        <taxon>Metazoa</taxon>
        <taxon>Ecdysozoa</taxon>
        <taxon>Nematoda</taxon>
        <taxon>Chromadorea</taxon>
        <taxon>Rhabditida</taxon>
        <taxon>Tylenchina</taxon>
        <taxon>Tylenchomorpha</taxon>
        <taxon>Aphelenchoidea</taxon>
        <taxon>Aphelenchoididae</taxon>
        <taxon>Bursaphelenchus</taxon>
    </lineage>
</organism>
<dbReference type="Proteomes" id="UP000783686">
    <property type="component" value="Unassembled WGS sequence"/>
</dbReference>
<sequence length="652" mass="73223">MIRRPFSTSSSTERNNSNFSRYTRNQRHRMRTNSELVKKFSTATLEQYSPIMDQNRKKSLAQLVDITQLSLSNTFECNEQSPEEMIYNMFKIPNKNEASIGKLLMVLKNYGLWETDPQLRPMMKKIWKIEKEKEERTCEARDPKHWKLSKKDFISCISESISLISKTLQNDLIVPSWNSFTRIVGDIFDKCKAIKDGAVADYIPQLSRVDPNLFGLSICTIDGQRVSYGDSKHAFCIQSVSKAFNYAIAASELGGDYVHQFVGQEPSGRLFNEICLDPNNKPHNPLINNGAIIVTSLIQSKMNTADRFDHMIKQYRKISGGEYVGFNNAVFLSERSTCSRNMALAYFMEENKCFPPECTNVTDALDFYFYLCSLEVTCESAAVMAATLANGGVCPTTGERCIGSRPIRDLLSLMSSCGMYDGSGQFAFHVGLPAKSGVSGVLLVVVPNVMGIAVWSPPLNKQGNSVRGLAFCHELIQRFNFHTYDSLVNNESLKYDPRHRSCDLQKNQVVSLLFAAKAGDLNKIRRMYMQGCDLEMKDYDKRTALHLAASEGHPDVILFLLNIAKVQPDPEDRWHRTPLQDAEAGSHLTCVKLLEKAMKLKGLKTNKEQHHLNKAPSSGSSIPSSDESDHEEDEATDGASSDSAYMSKDRVT</sequence>
<name>A0A811KUS1_9BILA</name>
<feature type="region of interest" description="Disordered" evidence="10">
    <location>
        <begin position="604"/>
        <end position="652"/>
    </location>
</feature>
<dbReference type="GO" id="GO:0004359">
    <property type="term" value="F:glutaminase activity"/>
    <property type="evidence" value="ECO:0007669"/>
    <property type="project" value="UniProtKB-EC"/>
</dbReference>
<evidence type="ECO:0000259" key="11">
    <source>
        <dbReference type="Pfam" id="PF17959"/>
    </source>
</evidence>
<gene>
    <name evidence="12" type="ORF">BOKJ2_LOCUS8914</name>
</gene>
<keyword evidence="5" id="KW-0378">Hydrolase</keyword>
<dbReference type="Gene3D" id="1.10.238.210">
    <property type="match status" value="1"/>
</dbReference>
<evidence type="ECO:0000256" key="1">
    <source>
        <dbReference type="ARBA" id="ARBA00011076"/>
    </source>
</evidence>
<evidence type="ECO:0000256" key="4">
    <source>
        <dbReference type="ARBA" id="ARBA00022737"/>
    </source>
</evidence>
<dbReference type="Pfam" id="PF17959">
    <property type="entry name" value="EF-hand_14"/>
    <property type="match status" value="1"/>
</dbReference>
<dbReference type="InterPro" id="IPR041541">
    <property type="entry name" value="Glutaminase_EF-hand"/>
</dbReference>
<dbReference type="Pfam" id="PF04960">
    <property type="entry name" value="Glutaminase"/>
    <property type="match status" value="1"/>
</dbReference>
<dbReference type="EC" id="3.5.1.2" evidence="3"/>
<dbReference type="AlphaFoldDB" id="A0A811KUS1"/>
<dbReference type="EMBL" id="CAJFCW020000004">
    <property type="protein sequence ID" value="CAG9113603.1"/>
    <property type="molecule type" value="Genomic_DNA"/>
</dbReference>
<evidence type="ECO:0000256" key="2">
    <source>
        <dbReference type="ARBA" id="ARBA00011881"/>
    </source>
</evidence>
<evidence type="ECO:0000256" key="5">
    <source>
        <dbReference type="ARBA" id="ARBA00022801"/>
    </source>
</evidence>
<dbReference type="FunFam" id="3.40.710.10:FF:000008">
    <property type="entry name" value="Glutaminase, isoform E"/>
    <property type="match status" value="1"/>
</dbReference>
<dbReference type="PROSITE" id="PS50297">
    <property type="entry name" value="ANK_REP_REGION"/>
    <property type="match status" value="1"/>
</dbReference>
<dbReference type="Pfam" id="PF12796">
    <property type="entry name" value="Ank_2"/>
    <property type="match status" value="1"/>
</dbReference>
<dbReference type="InterPro" id="IPR036770">
    <property type="entry name" value="Ankyrin_rpt-contain_sf"/>
</dbReference>
<dbReference type="Gene3D" id="3.40.710.10">
    <property type="entry name" value="DD-peptidase/beta-lactamase superfamily"/>
    <property type="match status" value="1"/>
</dbReference>
<keyword evidence="4" id="KW-0677">Repeat</keyword>
<dbReference type="OrthoDB" id="9995210at2759"/>
<dbReference type="InterPro" id="IPR002110">
    <property type="entry name" value="Ankyrin_rpt"/>
</dbReference>
<dbReference type="PANTHER" id="PTHR12544">
    <property type="entry name" value="GLUTAMINASE"/>
    <property type="match status" value="1"/>
</dbReference>
<comment type="subunit">
    <text evidence="2">Homotetramer.</text>
</comment>
<dbReference type="InterPro" id="IPR015868">
    <property type="entry name" value="Glutaminase"/>
</dbReference>
<evidence type="ECO:0000313" key="12">
    <source>
        <dbReference type="EMBL" id="CAD5220378.1"/>
    </source>
</evidence>
<dbReference type="GO" id="GO:0006537">
    <property type="term" value="P:glutamate biosynthetic process"/>
    <property type="evidence" value="ECO:0007669"/>
    <property type="project" value="TreeGrafter"/>
</dbReference>
<comment type="similarity">
    <text evidence="1">Belongs to the glutaminase family.</text>
</comment>
<dbReference type="EMBL" id="CAJFDH010000004">
    <property type="protein sequence ID" value="CAD5220378.1"/>
    <property type="molecule type" value="Genomic_DNA"/>
</dbReference>
<feature type="repeat" description="ANK" evidence="9">
    <location>
        <begin position="540"/>
        <end position="562"/>
    </location>
</feature>
<accession>A0A811KUS1</accession>
<evidence type="ECO:0000256" key="8">
    <source>
        <dbReference type="ARBA" id="ARBA00077251"/>
    </source>
</evidence>
<dbReference type="HAMAP" id="MF_00313">
    <property type="entry name" value="Glutaminase"/>
    <property type="match status" value="1"/>
</dbReference>
<feature type="domain" description="Glutaminase EF-hand" evidence="11">
    <location>
        <begin position="83"/>
        <end position="175"/>
    </location>
</feature>
<feature type="region of interest" description="Disordered" evidence="10">
    <location>
        <begin position="1"/>
        <end position="31"/>
    </location>
</feature>
<evidence type="ECO:0000256" key="10">
    <source>
        <dbReference type="SAM" id="MobiDB-lite"/>
    </source>
</evidence>
<dbReference type="SUPFAM" id="SSF56601">
    <property type="entry name" value="beta-lactamase/transpeptidase-like"/>
    <property type="match status" value="1"/>
</dbReference>
<dbReference type="NCBIfam" id="TIGR03814">
    <property type="entry name" value="Gln_ase"/>
    <property type="match status" value="1"/>
</dbReference>
<evidence type="ECO:0000256" key="9">
    <source>
        <dbReference type="PROSITE-ProRule" id="PRU00023"/>
    </source>
</evidence>
<keyword evidence="6 9" id="KW-0040">ANK repeat</keyword>
<dbReference type="InterPro" id="IPR012338">
    <property type="entry name" value="Beta-lactam/transpept-like"/>
</dbReference>
<evidence type="ECO:0000256" key="7">
    <source>
        <dbReference type="ARBA" id="ARBA00049534"/>
    </source>
</evidence>
<dbReference type="FunFam" id="1.25.40.20:FF:000069">
    <property type="entry name" value="Glutaminase, isoform E"/>
    <property type="match status" value="1"/>
</dbReference>
<dbReference type="Gene3D" id="1.25.40.20">
    <property type="entry name" value="Ankyrin repeat-containing domain"/>
    <property type="match status" value="1"/>
</dbReference>
<dbReference type="GO" id="GO:0006543">
    <property type="term" value="P:L-glutamine catabolic process"/>
    <property type="evidence" value="ECO:0007669"/>
    <property type="project" value="TreeGrafter"/>
</dbReference>
<proteinExistence type="inferred from homology"/>
<evidence type="ECO:0000313" key="13">
    <source>
        <dbReference type="Proteomes" id="UP000614601"/>
    </source>
</evidence>
<keyword evidence="13" id="KW-1185">Reference proteome</keyword>
<dbReference type="SUPFAM" id="SSF48403">
    <property type="entry name" value="Ankyrin repeat"/>
    <property type="match status" value="1"/>
</dbReference>
<comment type="catalytic activity">
    <reaction evidence="7">
        <text>L-glutamine + H2O = L-glutamate + NH4(+)</text>
        <dbReference type="Rhea" id="RHEA:15889"/>
        <dbReference type="ChEBI" id="CHEBI:15377"/>
        <dbReference type="ChEBI" id="CHEBI:28938"/>
        <dbReference type="ChEBI" id="CHEBI:29985"/>
        <dbReference type="ChEBI" id="CHEBI:58359"/>
        <dbReference type="EC" id="3.5.1.2"/>
    </reaction>
</comment>
<dbReference type="SMART" id="SM00248">
    <property type="entry name" value="ANK"/>
    <property type="match status" value="2"/>
</dbReference>
<dbReference type="PANTHER" id="PTHR12544:SF29">
    <property type="entry name" value="GLUTAMINASE"/>
    <property type="match status" value="1"/>
</dbReference>